<evidence type="ECO:0000313" key="3">
    <source>
        <dbReference type="Proteomes" id="UP000326396"/>
    </source>
</evidence>
<dbReference type="AlphaFoldDB" id="A0A5N6PES0"/>
<keyword evidence="3" id="KW-1185">Reference proteome</keyword>
<comment type="caution">
    <text evidence="2">The sequence shown here is derived from an EMBL/GenBank/DDBJ whole genome shotgun (WGS) entry which is preliminary data.</text>
</comment>
<feature type="compositionally biased region" description="Gly residues" evidence="1">
    <location>
        <begin position="11"/>
        <end position="20"/>
    </location>
</feature>
<feature type="region of interest" description="Disordered" evidence="1">
    <location>
        <begin position="1"/>
        <end position="20"/>
    </location>
</feature>
<organism evidence="2 3">
    <name type="scientific">Mikania micrantha</name>
    <name type="common">bitter vine</name>
    <dbReference type="NCBI Taxonomy" id="192012"/>
    <lineage>
        <taxon>Eukaryota</taxon>
        <taxon>Viridiplantae</taxon>
        <taxon>Streptophyta</taxon>
        <taxon>Embryophyta</taxon>
        <taxon>Tracheophyta</taxon>
        <taxon>Spermatophyta</taxon>
        <taxon>Magnoliopsida</taxon>
        <taxon>eudicotyledons</taxon>
        <taxon>Gunneridae</taxon>
        <taxon>Pentapetalae</taxon>
        <taxon>asterids</taxon>
        <taxon>campanulids</taxon>
        <taxon>Asterales</taxon>
        <taxon>Asteraceae</taxon>
        <taxon>Asteroideae</taxon>
        <taxon>Heliantheae alliance</taxon>
        <taxon>Eupatorieae</taxon>
        <taxon>Mikania</taxon>
    </lineage>
</organism>
<name>A0A5N6PES0_9ASTR</name>
<evidence type="ECO:0000313" key="2">
    <source>
        <dbReference type="EMBL" id="KAD6119934.1"/>
    </source>
</evidence>
<dbReference type="EMBL" id="SZYD01000005">
    <property type="protein sequence ID" value="KAD6119934.1"/>
    <property type="molecule type" value="Genomic_DNA"/>
</dbReference>
<feature type="region of interest" description="Disordered" evidence="1">
    <location>
        <begin position="152"/>
        <end position="215"/>
    </location>
</feature>
<proteinExistence type="predicted"/>
<gene>
    <name evidence="2" type="ORF">E3N88_11205</name>
</gene>
<reference evidence="2 3" key="1">
    <citation type="submission" date="2019-05" db="EMBL/GenBank/DDBJ databases">
        <title>Mikania micrantha, genome provides insights into the molecular mechanism of rapid growth.</title>
        <authorList>
            <person name="Liu B."/>
        </authorList>
    </citation>
    <scope>NUCLEOTIDE SEQUENCE [LARGE SCALE GENOMIC DNA]</scope>
    <source>
        <strain evidence="2">NLD-2019</strain>
        <tissue evidence="2">Leaf</tissue>
    </source>
</reference>
<accession>A0A5N6PES0</accession>
<evidence type="ECO:0000256" key="1">
    <source>
        <dbReference type="SAM" id="MobiDB-lite"/>
    </source>
</evidence>
<sequence>MVTASSTVDGGWRGTIGGDGGSGSVAGGSVGGGGRSGNGRWVGFCYEEVFCLKMFLINKHPQKLFLQMFGPPLLQKRTPSENHVNRRKTDRNPNITYITIVAVGGRCESVGGGGGAVWSDEVLETHAKKGTVHMYSLQLTEHEREPMYTSKVVTGGRGNRQSMMAATDPRVPGSVRSTKSPTARTGVGPQDQTKGGHDGHKSKTIPLPRHPKGCH</sequence>
<protein>
    <submittedName>
        <fullName evidence="2">Uncharacterized protein</fullName>
    </submittedName>
</protein>
<dbReference type="Proteomes" id="UP000326396">
    <property type="component" value="Linkage Group LG13"/>
</dbReference>